<protein>
    <recommendedName>
        <fullName evidence="7">Fatty acid hydroxylase domain-containing protein</fullName>
    </recommendedName>
</protein>
<evidence type="ECO:0000256" key="1">
    <source>
        <dbReference type="ARBA" id="ARBA00004370"/>
    </source>
</evidence>
<keyword evidence="3 6" id="KW-1133">Transmembrane helix</keyword>
<evidence type="ECO:0000256" key="2">
    <source>
        <dbReference type="ARBA" id="ARBA00022692"/>
    </source>
</evidence>
<dbReference type="OrthoDB" id="408954at2759"/>
<feature type="region of interest" description="Disordered" evidence="5">
    <location>
        <begin position="366"/>
        <end position="506"/>
    </location>
</feature>
<gene>
    <name evidence="8" type="ORF">EV356DRAFT_525939</name>
</gene>
<feature type="transmembrane region" description="Helical" evidence="6">
    <location>
        <begin position="38"/>
        <end position="59"/>
    </location>
</feature>
<feature type="compositionally biased region" description="Basic and acidic residues" evidence="5">
    <location>
        <begin position="390"/>
        <end position="402"/>
    </location>
</feature>
<keyword evidence="9" id="KW-1185">Reference proteome</keyword>
<keyword evidence="4 6" id="KW-0472">Membrane</keyword>
<dbReference type="InterPro" id="IPR006694">
    <property type="entry name" value="Fatty_acid_hydroxylase"/>
</dbReference>
<sequence length="506" mass="56377">MENATVPSISPVPGNTLPPLPNYTLSPLPPLVSPIPDAYLALALPIIAYWALSLFFHLIDLYDLFPAYRLHTPAEVLKRNHVSGWEVFRDVVLQQVIQTAVGLVLSWSDEDAVVGKEDYNIAVWAQRIRMAQSAIPPLLGMLGLDAQRLAKNMAGSAPTFAGALTGGQYPWLTQTFTQNGIEISAPAFAQWEILAAKGIYWVGIQAMQFVVAILIVDTWQYFWHRAMHMNKWLYTTFHSRHHRLYVPYAYGALYNHPFEGFLLDTLGAGLAYLATGMSIRQSMWFFTLSTIKTVDDHCGYALPFDPLQHLTSNNAGYHDVHHQSWGIKTNFSQPFFTFWDRALGTMWKGGDVSLRYERARNAAQKLVDQEHEKEGGKQSPVTHSQAGESKTADVRPYQDEVARNLSPQAHRRVKPSVPNGKAEKQALGSREQVLDDRQGGGVGVLIEEMQEEEREREAQGWLRRSPMKGTGSSRSRAGSGASSLTALRDRVNESLVGSCVTGQGKD</sequence>
<dbReference type="InterPro" id="IPR050307">
    <property type="entry name" value="Sterol_Desaturase_Related"/>
</dbReference>
<evidence type="ECO:0000256" key="5">
    <source>
        <dbReference type="SAM" id="MobiDB-lite"/>
    </source>
</evidence>
<evidence type="ECO:0000256" key="6">
    <source>
        <dbReference type="SAM" id="Phobius"/>
    </source>
</evidence>
<dbReference type="AlphaFoldDB" id="A0A6A6H006"/>
<feature type="transmembrane region" description="Helical" evidence="6">
    <location>
        <begin position="199"/>
        <end position="222"/>
    </location>
</feature>
<feature type="domain" description="Fatty acid hydroxylase" evidence="7">
    <location>
        <begin position="209"/>
        <end position="345"/>
    </location>
</feature>
<evidence type="ECO:0000313" key="9">
    <source>
        <dbReference type="Proteomes" id="UP000800092"/>
    </source>
</evidence>
<dbReference type="Proteomes" id="UP000800092">
    <property type="component" value="Unassembled WGS sequence"/>
</dbReference>
<name>A0A6A6H006_VIRVR</name>
<proteinExistence type="predicted"/>
<evidence type="ECO:0000313" key="8">
    <source>
        <dbReference type="EMBL" id="KAF2231406.1"/>
    </source>
</evidence>
<dbReference type="GO" id="GO:0008610">
    <property type="term" value="P:lipid biosynthetic process"/>
    <property type="evidence" value="ECO:0007669"/>
    <property type="project" value="InterPro"/>
</dbReference>
<keyword evidence="2 6" id="KW-0812">Transmembrane</keyword>
<dbReference type="Pfam" id="PF04116">
    <property type="entry name" value="FA_hydroxylase"/>
    <property type="match status" value="1"/>
</dbReference>
<comment type="subcellular location">
    <subcellularLocation>
        <location evidence="1">Membrane</location>
    </subcellularLocation>
</comment>
<dbReference type="GO" id="GO:0016020">
    <property type="term" value="C:membrane"/>
    <property type="evidence" value="ECO:0007669"/>
    <property type="project" value="UniProtKB-SubCell"/>
</dbReference>
<organism evidence="8 9">
    <name type="scientific">Viridothelium virens</name>
    <name type="common">Speckled blister lichen</name>
    <name type="synonym">Trypethelium virens</name>
    <dbReference type="NCBI Taxonomy" id="1048519"/>
    <lineage>
        <taxon>Eukaryota</taxon>
        <taxon>Fungi</taxon>
        <taxon>Dikarya</taxon>
        <taxon>Ascomycota</taxon>
        <taxon>Pezizomycotina</taxon>
        <taxon>Dothideomycetes</taxon>
        <taxon>Dothideomycetes incertae sedis</taxon>
        <taxon>Trypetheliales</taxon>
        <taxon>Trypetheliaceae</taxon>
        <taxon>Viridothelium</taxon>
    </lineage>
</organism>
<dbReference type="PANTHER" id="PTHR11863">
    <property type="entry name" value="STEROL DESATURASE"/>
    <property type="match status" value="1"/>
</dbReference>
<feature type="compositionally biased region" description="Polar residues" evidence="5">
    <location>
        <begin position="379"/>
        <end position="388"/>
    </location>
</feature>
<feature type="compositionally biased region" description="Basic and acidic residues" evidence="5">
    <location>
        <begin position="367"/>
        <end position="376"/>
    </location>
</feature>
<evidence type="ECO:0000259" key="7">
    <source>
        <dbReference type="Pfam" id="PF04116"/>
    </source>
</evidence>
<dbReference type="EMBL" id="ML991827">
    <property type="protein sequence ID" value="KAF2231406.1"/>
    <property type="molecule type" value="Genomic_DNA"/>
</dbReference>
<feature type="compositionally biased region" description="Low complexity" evidence="5">
    <location>
        <begin position="469"/>
        <end position="486"/>
    </location>
</feature>
<reference evidence="8" key="1">
    <citation type="journal article" date="2020" name="Stud. Mycol.">
        <title>101 Dothideomycetes genomes: a test case for predicting lifestyles and emergence of pathogens.</title>
        <authorList>
            <person name="Haridas S."/>
            <person name="Albert R."/>
            <person name="Binder M."/>
            <person name="Bloem J."/>
            <person name="Labutti K."/>
            <person name="Salamov A."/>
            <person name="Andreopoulos B."/>
            <person name="Baker S."/>
            <person name="Barry K."/>
            <person name="Bills G."/>
            <person name="Bluhm B."/>
            <person name="Cannon C."/>
            <person name="Castanera R."/>
            <person name="Culley D."/>
            <person name="Daum C."/>
            <person name="Ezra D."/>
            <person name="Gonzalez J."/>
            <person name="Henrissat B."/>
            <person name="Kuo A."/>
            <person name="Liang C."/>
            <person name="Lipzen A."/>
            <person name="Lutzoni F."/>
            <person name="Magnuson J."/>
            <person name="Mondo S."/>
            <person name="Nolan M."/>
            <person name="Ohm R."/>
            <person name="Pangilinan J."/>
            <person name="Park H.-J."/>
            <person name="Ramirez L."/>
            <person name="Alfaro M."/>
            <person name="Sun H."/>
            <person name="Tritt A."/>
            <person name="Yoshinaga Y."/>
            <person name="Zwiers L.-H."/>
            <person name="Turgeon B."/>
            <person name="Goodwin S."/>
            <person name="Spatafora J."/>
            <person name="Crous P."/>
            <person name="Grigoriev I."/>
        </authorList>
    </citation>
    <scope>NUCLEOTIDE SEQUENCE</scope>
    <source>
        <strain evidence="8">Tuck. ex Michener</strain>
    </source>
</reference>
<evidence type="ECO:0000256" key="4">
    <source>
        <dbReference type="ARBA" id="ARBA00023136"/>
    </source>
</evidence>
<evidence type="ECO:0000256" key="3">
    <source>
        <dbReference type="ARBA" id="ARBA00022989"/>
    </source>
</evidence>
<dbReference type="GO" id="GO:0016491">
    <property type="term" value="F:oxidoreductase activity"/>
    <property type="evidence" value="ECO:0007669"/>
    <property type="project" value="InterPro"/>
</dbReference>
<dbReference type="GO" id="GO:0005506">
    <property type="term" value="F:iron ion binding"/>
    <property type="evidence" value="ECO:0007669"/>
    <property type="project" value="InterPro"/>
</dbReference>
<accession>A0A6A6H006</accession>